<feature type="domain" description="RRM" evidence="2">
    <location>
        <begin position="139"/>
        <end position="233"/>
    </location>
</feature>
<dbReference type="PROSITE" id="PS50102">
    <property type="entry name" value="RRM"/>
    <property type="match status" value="1"/>
</dbReference>
<accession>A0AAF0WX84</accession>
<sequence>MAVVSSNTSQKPLNPYARPFITSAATATAPPYKPLFPLTPVAVYPHLLCSSALRHPILKCPTKPKPINYNNPNQRSASFKLAHPKTMRLTHKRFPKSRGSRLVLPPRLRIPAPAPAPEKMTWRKKSVSEAAEPGDCKKTSVMMRNIPNQYKRDDLMEFIDKFCLENNMQYDFLYLPMDFKRHNNKGYAFINFTKASHARVFQDLMNGYKWGWVHLRNCNFKSSKTCEIAWAKIQGKNGLVRHFSNSNFPCFTKKYLPVQLSPPRNGSSSPSTLTIVGRCLRGR</sequence>
<dbReference type="Proteomes" id="UP000077755">
    <property type="component" value="Chromosome 4"/>
</dbReference>
<keyword evidence="1" id="KW-0694">RNA-binding</keyword>
<keyword evidence="4" id="KW-1185">Reference proteome</keyword>
<evidence type="ECO:0000256" key="1">
    <source>
        <dbReference type="PROSITE-ProRule" id="PRU00176"/>
    </source>
</evidence>
<protein>
    <recommendedName>
        <fullName evidence="2">RRM domain-containing protein</fullName>
    </recommendedName>
</protein>
<name>A0AAF0WX84_DAUCS</name>
<dbReference type="InterPro" id="IPR000504">
    <property type="entry name" value="RRM_dom"/>
</dbReference>
<proteinExistence type="predicted"/>
<gene>
    <name evidence="3" type="ORF">DCAR_0416649</name>
</gene>
<dbReference type="CDD" id="cd12277">
    <property type="entry name" value="RRM3_MEI2_EAR1_like"/>
    <property type="match status" value="1"/>
</dbReference>
<dbReference type="GO" id="GO:0003723">
    <property type="term" value="F:RNA binding"/>
    <property type="evidence" value="ECO:0007669"/>
    <property type="project" value="UniProtKB-UniRule"/>
</dbReference>
<reference evidence="3" key="2">
    <citation type="submission" date="2022-03" db="EMBL/GenBank/DDBJ databases">
        <title>Draft title - Genomic analysis of global carrot germplasm unveils the trajectory of domestication and the origin of high carotenoid orange carrot.</title>
        <authorList>
            <person name="Iorizzo M."/>
            <person name="Ellison S."/>
            <person name="Senalik D."/>
            <person name="Macko-Podgorni A."/>
            <person name="Grzebelus D."/>
            <person name="Bostan H."/>
            <person name="Rolling W."/>
            <person name="Curaba J."/>
            <person name="Simon P."/>
        </authorList>
    </citation>
    <scope>NUCLEOTIDE SEQUENCE</scope>
    <source>
        <tissue evidence="3">Leaf</tissue>
    </source>
</reference>
<dbReference type="Pfam" id="PF04059">
    <property type="entry name" value="RRM_2"/>
    <property type="match status" value="1"/>
</dbReference>
<dbReference type="EMBL" id="CP093346">
    <property type="protein sequence ID" value="WOG97309.1"/>
    <property type="molecule type" value="Genomic_DNA"/>
</dbReference>
<evidence type="ECO:0000259" key="2">
    <source>
        <dbReference type="PROSITE" id="PS50102"/>
    </source>
</evidence>
<dbReference type="Gene3D" id="3.30.70.330">
    <property type="match status" value="1"/>
</dbReference>
<dbReference type="AlphaFoldDB" id="A0AAF0WX84"/>
<organism evidence="3 4">
    <name type="scientific">Daucus carota subsp. sativus</name>
    <name type="common">Carrot</name>
    <dbReference type="NCBI Taxonomy" id="79200"/>
    <lineage>
        <taxon>Eukaryota</taxon>
        <taxon>Viridiplantae</taxon>
        <taxon>Streptophyta</taxon>
        <taxon>Embryophyta</taxon>
        <taxon>Tracheophyta</taxon>
        <taxon>Spermatophyta</taxon>
        <taxon>Magnoliopsida</taxon>
        <taxon>eudicotyledons</taxon>
        <taxon>Gunneridae</taxon>
        <taxon>Pentapetalae</taxon>
        <taxon>asterids</taxon>
        <taxon>campanulids</taxon>
        <taxon>Apiales</taxon>
        <taxon>Apiaceae</taxon>
        <taxon>Apioideae</taxon>
        <taxon>Scandiceae</taxon>
        <taxon>Daucinae</taxon>
        <taxon>Daucus</taxon>
        <taxon>Daucus sect. Daucus</taxon>
    </lineage>
</organism>
<reference evidence="3" key="1">
    <citation type="journal article" date="2016" name="Nat. Genet.">
        <title>A high-quality carrot genome assembly provides new insights into carotenoid accumulation and asterid genome evolution.</title>
        <authorList>
            <person name="Iorizzo M."/>
            <person name="Ellison S."/>
            <person name="Senalik D."/>
            <person name="Zeng P."/>
            <person name="Satapoomin P."/>
            <person name="Huang J."/>
            <person name="Bowman M."/>
            <person name="Iovene M."/>
            <person name="Sanseverino W."/>
            <person name="Cavagnaro P."/>
            <person name="Yildiz M."/>
            <person name="Macko-Podgorni A."/>
            <person name="Moranska E."/>
            <person name="Grzebelus E."/>
            <person name="Grzebelus D."/>
            <person name="Ashrafi H."/>
            <person name="Zheng Z."/>
            <person name="Cheng S."/>
            <person name="Spooner D."/>
            <person name="Van Deynze A."/>
            <person name="Simon P."/>
        </authorList>
    </citation>
    <scope>NUCLEOTIDE SEQUENCE</scope>
    <source>
        <tissue evidence="3">Leaf</tissue>
    </source>
</reference>
<evidence type="ECO:0000313" key="3">
    <source>
        <dbReference type="EMBL" id="WOG97309.1"/>
    </source>
</evidence>
<dbReference type="InterPro" id="IPR035979">
    <property type="entry name" value="RBD_domain_sf"/>
</dbReference>
<dbReference type="InterPro" id="IPR007201">
    <property type="entry name" value="Mei2-like_Rrm_C"/>
</dbReference>
<dbReference type="SUPFAM" id="SSF54928">
    <property type="entry name" value="RNA-binding domain, RBD"/>
    <property type="match status" value="1"/>
</dbReference>
<evidence type="ECO:0000313" key="4">
    <source>
        <dbReference type="Proteomes" id="UP000077755"/>
    </source>
</evidence>
<dbReference type="InterPro" id="IPR012677">
    <property type="entry name" value="Nucleotide-bd_a/b_plait_sf"/>
</dbReference>